<dbReference type="PROSITE" id="PS50928">
    <property type="entry name" value="ABC_TM1"/>
    <property type="match status" value="1"/>
</dbReference>
<keyword evidence="11" id="KW-1185">Reference proteome</keyword>
<feature type="transmembrane region" description="Helical" evidence="8">
    <location>
        <begin position="183"/>
        <end position="205"/>
    </location>
</feature>
<keyword evidence="2 8" id="KW-0813">Transport</keyword>
<proteinExistence type="inferred from homology"/>
<evidence type="ECO:0000256" key="2">
    <source>
        <dbReference type="ARBA" id="ARBA00022448"/>
    </source>
</evidence>
<dbReference type="Pfam" id="PF00528">
    <property type="entry name" value="BPD_transp_1"/>
    <property type="match status" value="1"/>
</dbReference>
<comment type="similarity">
    <text evidence="8">Belongs to the binding-protein-dependent transport system permease family.</text>
</comment>
<dbReference type="RefSeq" id="WP_165182227.1">
    <property type="nucleotide sequence ID" value="NZ_JAAKZI010000017.1"/>
</dbReference>
<feature type="domain" description="ABC transmembrane type-1" evidence="9">
    <location>
        <begin position="52"/>
        <end position="256"/>
    </location>
</feature>
<evidence type="ECO:0000256" key="1">
    <source>
        <dbReference type="ARBA" id="ARBA00004429"/>
    </source>
</evidence>
<keyword evidence="3" id="KW-1003">Cell membrane</keyword>
<dbReference type="PANTHER" id="PTHR43357">
    <property type="entry name" value="INNER MEMBRANE ABC TRANSPORTER PERMEASE PROTEIN YDCV"/>
    <property type="match status" value="1"/>
</dbReference>
<dbReference type="SUPFAM" id="SSF161098">
    <property type="entry name" value="MetI-like"/>
    <property type="match status" value="1"/>
</dbReference>
<evidence type="ECO:0000313" key="11">
    <source>
        <dbReference type="Proteomes" id="UP000479226"/>
    </source>
</evidence>
<dbReference type="CDD" id="cd06261">
    <property type="entry name" value="TM_PBP2"/>
    <property type="match status" value="1"/>
</dbReference>
<dbReference type="PANTHER" id="PTHR43357:SF4">
    <property type="entry name" value="INNER MEMBRANE ABC TRANSPORTER PERMEASE PROTEIN YDCV"/>
    <property type="match status" value="1"/>
</dbReference>
<dbReference type="EMBL" id="JAAKZI010000017">
    <property type="protein sequence ID" value="NGN84000.1"/>
    <property type="molecule type" value="Genomic_DNA"/>
</dbReference>
<evidence type="ECO:0000256" key="4">
    <source>
        <dbReference type="ARBA" id="ARBA00022519"/>
    </source>
</evidence>
<keyword evidence="4" id="KW-0997">Cell inner membrane</keyword>
<keyword evidence="7 8" id="KW-0472">Membrane</keyword>
<dbReference type="Proteomes" id="UP000479226">
    <property type="component" value="Unassembled WGS sequence"/>
</dbReference>
<organism evidence="10 11">
    <name type="scientific">Arthrobacter silviterrae</name>
    <dbReference type="NCBI Taxonomy" id="2026658"/>
    <lineage>
        <taxon>Bacteria</taxon>
        <taxon>Bacillati</taxon>
        <taxon>Actinomycetota</taxon>
        <taxon>Actinomycetes</taxon>
        <taxon>Micrococcales</taxon>
        <taxon>Micrococcaceae</taxon>
        <taxon>Arthrobacter</taxon>
    </lineage>
</organism>
<evidence type="ECO:0000256" key="3">
    <source>
        <dbReference type="ARBA" id="ARBA00022475"/>
    </source>
</evidence>
<evidence type="ECO:0000256" key="6">
    <source>
        <dbReference type="ARBA" id="ARBA00022989"/>
    </source>
</evidence>
<dbReference type="InterPro" id="IPR035906">
    <property type="entry name" value="MetI-like_sf"/>
</dbReference>
<dbReference type="InterPro" id="IPR000515">
    <property type="entry name" value="MetI-like"/>
</dbReference>
<protein>
    <submittedName>
        <fullName evidence="10">ABC transporter permease subunit</fullName>
    </submittedName>
</protein>
<evidence type="ECO:0000256" key="8">
    <source>
        <dbReference type="RuleBase" id="RU363032"/>
    </source>
</evidence>
<gene>
    <name evidence="10" type="ORF">G6N77_11085</name>
</gene>
<comment type="caution">
    <text evidence="10">The sequence shown here is derived from an EMBL/GenBank/DDBJ whole genome shotgun (WGS) entry which is preliminary data.</text>
</comment>
<accession>A0ABX0DE11</accession>
<feature type="transmembrane region" description="Helical" evidence="8">
    <location>
        <begin position="56"/>
        <end position="78"/>
    </location>
</feature>
<keyword evidence="5 8" id="KW-0812">Transmembrane</keyword>
<sequence>MAAPAVLVATFVVGGGMATSLAQSLGLFPLVGPPSLTVAAYAAQASELPAGIGLSLAIAAASTLVACLVGFTAALVIVQGRWCGKLVAALGTLTIPVPHIIGAASMSLLLADSGLLARLFNTGGGWPELVGGPWWIAVVAEYGWKESAFVALVVTGTLATRAVSYDETAALLGAGRLRRLRHVLIPLSMPALAVCATIVFVYSLGSYEVAWLLGRAYPEPLPVMALQLFNSATLTARPEAAAVAMVTTTLSFGAVAAAFAYLRRSTLWR</sequence>
<evidence type="ECO:0000256" key="5">
    <source>
        <dbReference type="ARBA" id="ARBA00022692"/>
    </source>
</evidence>
<evidence type="ECO:0000256" key="7">
    <source>
        <dbReference type="ARBA" id="ARBA00023136"/>
    </source>
</evidence>
<evidence type="ECO:0000313" key="10">
    <source>
        <dbReference type="EMBL" id="NGN84000.1"/>
    </source>
</evidence>
<reference evidence="10 11" key="1">
    <citation type="submission" date="2020-02" db="EMBL/GenBank/DDBJ databases">
        <title>Genome sequence of the type strain DSM 27180 of Arthrobacter silviterrae.</title>
        <authorList>
            <person name="Gao J."/>
            <person name="Sun J."/>
        </authorList>
    </citation>
    <scope>NUCLEOTIDE SEQUENCE [LARGE SCALE GENOMIC DNA]</scope>
    <source>
        <strain evidence="10 11">DSM 27180</strain>
    </source>
</reference>
<comment type="subcellular location">
    <subcellularLocation>
        <location evidence="1">Cell inner membrane</location>
        <topology evidence="1">Multi-pass membrane protein</topology>
    </subcellularLocation>
    <subcellularLocation>
        <location evidence="8">Cell membrane</location>
        <topology evidence="8">Multi-pass membrane protein</topology>
    </subcellularLocation>
</comment>
<dbReference type="Gene3D" id="1.10.3720.10">
    <property type="entry name" value="MetI-like"/>
    <property type="match status" value="1"/>
</dbReference>
<feature type="transmembrane region" description="Helical" evidence="8">
    <location>
        <begin position="240"/>
        <end position="262"/>
    </location>
</feature>
<evidence type="ECO:0000259" key="9">
    <source>
        <dbReference type="PROSITE" id="PS50928"/>
    </source>
</evidence>
<name>A0ABX0DE11_9MICC</name>
<keyword evidence="6 8" id="KW-1133">Transmembrane helix</keyword>